<accession>A0ACC1M4M5</accession>
<evidence type="ECO:0000313" key="1">
    <source>
        <dbReference type="EMBL" id="KAJ2896388.1"/>
    </source>
</evidence>
<comment type="caution">
    <text evidence="1">The sequence shown here is derived from an EMBL/GenBank/DDBJ whole genome shotgun (WGS) entry which is preliminary data.</text>
</comment>
<dbReference type="EMBL" id="JANBVB010000200">
    <property type="protein sequence ID" value="KAJ2896388.1"/>
    <property type="molecule type" value="Genomic_DNA"/>
</dbReference>
<keyword evidence="2" id="KW-1185">Reference proteome</keyword>
<evidence type="ECO:0000313" key="2">
    <source>
        <dbReference type="Proteomes" id="UP001139981"/>
    </source>
</evidence>
<reference evidence="1" key="1">
    <citation type="submission" date="2022-07" db="EMBL/GenBank/DDBJ databases">
        <title>Phylogenomic reconstructions and comparative analyses of Kickxellomycotina fungi.</title>
        <authorList>
            <person name="Reynolds N.K."/>
            <person name="Stajich J.E."/>
            <person name="Barry K."/>
            <person name="Grigoriev I.V."/>
            <person name="Crous P."/>
            <person name="Smith M.E."/>
        </authorList>
    </citation>
    <scope>NUCLEOTIDE SEQUENCE</scope>
    <source>
        <strain evidence="1">CBS 190363</strain>
    </source>
</reference>
<keyword evidence="1" id="KW-0808">Transferase</keyword>
<gene>
    <name evidence="1" type="primary">SMU1</name>
    <name evidence="1" type="ORF">IWW38_002034</name>
</gene>
<proteinExistence type="predicted"/>
<organism evidence="1 2">
    <name type="scientific">Coemansia aciculifera</name>
    <dbReference type="NCBI Taxonomy" id="417176"/>
    <lineage>
        <taxon>Eukaryota</taxon>
        <taxon>Fungi</taxon>
        <taxon>Fungi incertae sedis</taxon>
        <taxon>Zoopagomycota</taxon>
        <taxon>Kickxellomycotina</taxon>
        <taxon>Kickxellomycetes</taxon>
        <taxon>Kickxellales</taxon>
        <taxon>Kickxellaceae</taxon>
        <taxon>Coemansia</taxon>
    </lineage>
</organism>
<protein>
    <submittedName>
        <fullName evidence="1">Serine/threonine-protein kinase smu1</fullName>
    </submittedName>
</protein>
<sequence length="514" mass="56004">MDIESATIVRLVEQFLKEHNLHRTLETLQEETGITINTVDNVDTFKNDIVKGRWDTVLASVEQAGVAQNKLVDLYEHIIIELVELRDMGPARALLRQTEPMEIMRTSQPERYLKLEQLMSRTSLDLNDAFRGQESKESRRLEIANSLVREVSTAPPSRLLTLLGYSIQWQKKQGIIPDGVSYDLFYGRTQQVVVSSSDQTPSKLVATIKFPKSEHPNSLAFSPDGKHIATGSVGGFVEFWSAMTGKIADDLDFQAKGALMMMEGAVTSLAFSHSGDLVCAGADDGKVKVWKLKSGSIAKRFPAAHGQRVTSVTFSKDDTQILSGGADGTIRIHGLKSGGMLRELRGHTAGITSVVFTEDMSRIVSTSDDGSLRIWEVSSGECLHAVLPGSDKHGLSMPGALSAQAIPGRPTEFVVCTKSPTIYIVGTDGQLKKSFDAKQGTCNEFLAAAVMPRGKLVLAVSDASTLHSFDIETGLSHDNTPKIADPEIFGMACHPSLNLVAFFSNDRRVPIWAS</sequence>
<keyword evidence="1" id="KW-0418">Kinase</keyword>
<name>A0ACC1M4M5_9FUNG</name>
<dbReference type="Proteomes" id="UP001139981">
    <property type="component" value="Unassembled WGS sequence"/>
</dbReference>